<dbReference type="EMBL" id="ABVL01000030">
    <property type="protein sequence ID" value="EDY16622.1"/>
    <property type="molecule type" value="Genomic_DNA"/>
</dbReference>
<evidence type="ECO:0000259" key="1">
    <source>
        <dbReference type="Pfam" id="PF13480"/>
    </source>
</evidence>
<gene>
    <name evidence="2" type="ORF">CfE428DRAFT_5902</name>
</gene>
<dbReference type="Gene3D" id="3.40.630.30">
    <property type="match status" value="1"/>
</dbReference>
<evidence type="ECO:0000313" key="3">
    <source>
        <dbReference type="Proteomes" id="UP000005824"/>
    </source>
</evidence>
<accession>B4DAG1</accession>
<protein>
    <recommendedName>
        <fullName evidence="1">BioF2-like acetyltransferase domain-containing protein</fullName>
    </recommendedName>
</protein>
<dbReference type="Proteomes" id="UP000005824">
    <property type="component" value="Unassembled WGS sequence"/>
</dbReference>
<organism evidence="2 3">
    <name type="scientific">Chthoniobacter flavus Ellin428</name>
    <dbReference type="NCBI Taxonomy" id="497964"/>
    <lineage>
        <taxon>Bacteria</taxon>
        <taxon>Pseudomonadati</taxon>
        <taxon>Verrucomicrobiota</taxon>
        <taxon>Spartobacteria</taxon>
        <taxon>Chthoniobacterales</taxon>
        <taxon>Chthoniobacteraceae</taxon>
        <taxon>Chthoniobacter</taxon>
    </lineage>
</organism>
<dbReference type="AlphaFoldDB" id="B4DAG1"/>
<dbReference type="eggNOG" id="COG3146">
    <property type="taxonomic scope" value="Bacteria"/>
</dbReference>
<dbReference type="SUPFAM" id="SSF55729">
    <property type="entry name" value="Acyl-CoA N-acyltransferases (Nat)"/>
    <property type="match status" value="1"/>
</dbReference>
<reference evidence="2 3" key="1">
    <citation type="journal article" date="2011" name="J. Bacteriol.">
        <title>Genome sequence of Chthoniobacter flavus Ellin428, an aerobic heterotrophic soil bacterium.</title>
        <authorList>
            <person name="Kant R."/>
            <person name="van Passel M.W."/>
            <person name="Palva A."/>
            <person name="Lucas S."/>
            <person name="Lapidus A."/>
            <person name="Glavina Del Rio T."/>
            <person name="Dalin E."/>
            <person name="Tice H."/>
            <person name="Bruce D."/>
            <person name="Goodwin L."/>
            <person name="Pitluck S."/>
            <person name="Larimer F.W."/>
            <person name="Land M.L."/>
            <person name="Hauser L."/>
            <person name="Sangwan P."/>
            <person name="de Vos W.M."/>
            <person name="Janssen P.H."/>
            <person name="Smidt H."/>
        </authorList>
    </citation>
    <scope>NUCLEOTIDE SEQUENCE [LARGE SCALE GENOMIC DNA]</scope>
    <source>
        <strain evidence="2 3">Ellin428</strain>
    </source>
</reference>
<dbReference type="Pfam" id="PF13480">
    <property type="entry name" value="Acetyltransf_6"/>
    <property type="match status" value="1"/>
</dbReference>
<name>B4DAG1_9BACT</name>
<dbReference type="STRING" id="497964.CfE428DRAFT_5902"/>
<sequence length="368" mass="42014">MDAWQQGLRNHTKDHRYYEIVADTLGFDCRAFVLEDSSGRVLATQPFFFVEQDLVVTAPAWIQAPVGFVRRAFPSFLRLKMLMLGCAAGEGSLVRTEGPAALVEALRATVLKAARAFGAKLVVWKDFPSGERTALKSLRSGPAGTRYVQIASMPATRMNFDFATFDEYLERRLSRVTRKSVRRKYKVLADAPPITMTVTNTLGEEMDEALALYEQVFARSSLQFERLNREFLRQLSARLPERVRYFLWRQEGRLVAFSLCLVHDGAIYDEYLGLDYRIALDLHLYFVTFRDVLTWALSQGLKSYCSTPLSYDPKFHLGFDLAPLDLYFALPWPWMNVLAQPFMRYMSPTRAEPVLASFANASEMEPAM</sequence>
<dbReference type="InterPro" id="IPR016181">
    <property type="entry name" value="Acyl_CoA_acyltransferase"/>
</dbReference>
<feature type="domain" description="BioF2-like acetyltransferase" evidence="1">
    <location>
        <begin position="177"/>
        <end position="305"/>
    </location>
</feature>
<keyword evidence="3" id="KW-1185">Reference proteome</keyword>
<evidence type="ECO:0000313" key="2">
    <source>
        <dbReference type="EMBL" id="EDY16622.1"/>
    </source>
</evidence>
<dbReference type="InterPro" id="IPR038740">
    <property type="entry name" value="BioF2-like_GNAT_dom"/>
</dbReference>
<proteinExistence type="predicted"/>
<comment type="caution">
    <text evidence="2">The sequence shown here is derived from an EMBL/GenBank/DDBJ whole genome shotgun (WGS) entry which is preliminary data.</text>
</comment>
<dbReference type="InParanoid" id="B4DAG1"/>